<feature type="domain" description="Helix-turn-helix" evidence="1">
    <location>
        <begin position="7"/>
        <end position="52"/>
    </location>
</feature>
<dbReference type="Pfam" id="PF12728">
    <property type="entry name" value="HTH_17"/>
    <property type="match status" value="1"/>
</dbReference>
<accession>A0ABU4DUJ6</accession>
<dbReference type="EMBL" id="JAPMIV010000046">
    <property type="protein sequence ID" value="MDV6376092.1"/>
    <property type="molecule type" value="Genomic_DNA"/>
</dbReference>
<keyword evidence="3" id="KW-1185">Reference proteome</keyword>
<protein>
    <submittedName>
        <fullName evidence="2">Helix-turn-helix domain-containing protein</fullName>
    </submittedName>
</protein>
<organism evidence="2 3">
    <name type="scientific">Deinococcus arenicola</name>
    <dbReference type="NCBI Taxonomy" id="2994950"/>
    <lineage>
        <taxon>Bacteria</taxon>
        <taxon>Thermotogati</taxon>
        <taxon>Deinococcota</taxon>
        <taxon>Deinococci</taxon>
        <taxon>Deinococcales</taxon>
        <taxon>Deinococcaceae</taxon>
        <taxon>Deinococcus</taxon>
    </lineage>
</organism>
<reference evidence="2 3" key="1">
    <citation type="submission" date="2022-11" db="EMBL/GenBank/DDBJ databases">
        <title>Deinococcus ZS9-10, Low Temperature and Draught-tolerating, UV-resistant Bacteria from Continental Antarctica.</title>
        <authorList>
            <person name="Cheng L."/>
        </authorList>
    </citation>
    <scope>NUCLEOTIDE SEQUENCE [LARGE SCALE GENOMIC DNA]</scope>
    <source>
        <strain evidence="2 3">ZS9-10</strain>
    </source>
</reference>
<sequence>MTRGYELLTVSDAARELMKSENAVRRLIKAGKLGAIREGGRYLLTPEEIGRYAGTLPHPMPVMAALYDARQILAYDRLSKKTWPALRHDPRYRLSAGNFDTYFMTEAVPVCAGIVEAVGARDYGRVEALRLDLYRVRVDYQILYAPLPTPQSEAREKAEAGALMPPLFPDLGTAGGQG</sequence>
<evidence type="ECO:0000313" key="3">
    <source>
        <dbReference type="Proteomes" id="UP001276150"/>
    </source>
</evidence>
<evidence type="ECO:0000313" key="2">
    <source>
        <dbReference type="EMBL" id="MDV6376092.1"/>
    </source>
</evidence>
<name>A0ABU4DUJ6_9DEIO</name>
<comment type="caution">
    <text evidence="2">The sequence shown here is derived from an EMBL/GenBank/DDBJ whole genome shotgun (WGS) entry which is preliminary data.</text>
</comment>
<proteinExistence type="predicted"/>
<evidence type="ECO:0000259" key="1">
    <source>
        <dbReference type="Pfam" id="PF12728"/>
    </source>
</evidence>
<dbReference type="RefSeq" id="WP_317641445.1">
    <property type="nucleotide sequence ID" value="NZ_JAPMIV010000046.1"/>
</dbReference>
<gene>
    <name evidence="2" type="ORF">ORD21_15945</name>
</gene>
<dbReference type="InterPro" id="IPR041657">
    <property type="entry name" value="HTH_17"/>
</dbReference>
<dbReference type="Proteomes" id="UP001276150">
    <property type="component" value="Unassembled WGS sequence"/>
</dbReference>